<gene>
    <name evidence="3" type="ORF">FNJ60_06110</name>
</gene>
<proteinExistence type="predicted"/>
<feature type="signal peptide" evidence="1">
    <location>
        <begin position="1"/>
        <end position="26"/>
    </location>
</feature>
<dbReference type="GO" id="GO:0004553">
    <property type="term" value="F:hydrolase activity, hydrolyzing O-glycosyl compounds"/>
    <property type="evidence" value="ECO:0007669"/>
    <property type="project" value="UniProtKB-ARBA"/>
</dbReference>
<dbReference type="RefSeq" id="WP_148727916.1">
    <property type="nucleotide sequence ID" value="NZ_CP197398.1"/>
</dbReference>
<comment type="caution">
    <text evidence="3">The sequence shown here is derived from an EMBL/GenBank/DDBJ whole genome shotgun (WGS) entry which is preliminary data.</text>
</comment>
<dbReference type="GO" id="GO:0005975">
    <property type="term" value="P:carbohydrate metabolic process"/>
    <property type="evidence" value="ECO:0007669"/>
    <property type="project" value="UniProtKB-ARBA"/>
</dbReference>
<reference evidence="3 4" key="1">
    <citation type="submission" date="2019-07" db="EMBL/GenBank/DDBJ databases">
        <title>Draft Genome Sequences of Bacteroides pyogenes Strains Isolated from the Uterus Holstein Dairy Cows with Metritis.</title>
        <authorList>
            <person name="Cunha F."/>
            <person name="Galvao K.N."/>
            <person name="Jeon S.J."/>
            <person name="Jeong K.C."/>
        </authorList>
    </citation>
    <scope>NUCLEOTIDE SEQUENCE [LARGE SCALE GENOMIC DNA]</scope>
    <source>
        <strain evidence="3 4">KG-31</strain>
    </source>
</reference>
<sequence>MNNIFSKLFICGLALNALLFAGCDNAEYSVLHNQAYIAQTHTNPNTAQKVFIDQEEVKRSLNVRLSDRAEKDCKFMLVEDADVLSKYNEANYTIYKMLPKAQYSFSKKEIIVKQGESISESLDLNILPLTQEMKDSGSKYAISLRLQNENGGTDILKPGSTIVYLLDPAIITSVPVFSSLNNARFEWTEDLALTEWSLEFCVNMSKLGKGVGEMNNQALFAASSKNGADDGEIYTRFGDAPIEGNRLQIKTQGSQMNSNMLFEENKWYQIAWVCTGTKLFLYVNGKLDNSMDMPGKVVNIGKTGAKIGNTDYLKAEVQMSELRLWKRALTQREIANNLYSTDPKTNGLYAYFKFNEGNGHEFKDATGNGNKAMATKETTWKHDVSLNGSSK</sequence>
<dbReference type="InterPro" id="IPR013728">
    <property type="entry name" value="BT_3987-like_N"/>
</dbReference>
<feature type="domain" description="BT-3987-like N-terminal" evidence="2">
    <location>
        <begin position="33"/>
        <end position="151"/>
    </location>
</feature>
<keyword evidence="4" id="KW-1185">Reference proteome</keyword>
<dbReference type="Proteomes" id="UP000324383">
    <property type="component" value="Unassembled WGS sequence"/>
</dbReference>
<name>A0A5D3FS32_9BACE</name>
<dbReference type="Pfam" id="PF08522">
    <property type="entry name" value="BT_3987-like_N"/>
    <property type="match status" value="1"/>
</dbReference>
<feature type="chain" id="PRO_5030116506" evidence="1">
    <location>
        <begin position="27"/>
        <end position="391"/>
    </location>
</feature>
<dbReference type="InterPro" id="IPR013320">
    <property type="entry name" value="ConA-like_dom_sf"/>
</dbReference>
<dbReference type="SUPFAM" id="SSF49899">
    <property type="entry name" value="Concanavalin A-like lectins/glucanases"/>
    <property type="match status" value="1"/>
</dbReference>
<dbReference type="AlphaFoldDB" id="A0A5D3FS32"/>
<dbReference type="Gene3D" id="2.60.120.200">
    <property type="match status" value="1"/>
</dbReference>
<dbReference type="Pfam" id="PF13385">
    <property type="entry name" value="Laminin_G_3"/>
    <property type="match status" value="1"/>
</dbReference>
<organism evidence="3 4">
    <name type="scientific">Bacteroides pyogenes</name>
    <dbReference type="NCBI Taxonomy" id="310300"/>
    <lineage>
        <taxon>Bacteria</taxon>
        <taxon>Pseudomonadati</taxon>
        <taxon>Bacteroidota</taxon>
        <taxon>Bacteroidia</taxon>
        <taxon>Bacteroidales</taxon>
        <taxon>Bacteroidaceae</taxon>
        <taxon>Bacteroides</taxon>
    </lineage>
</organism>
<dbReference type="EMBL" id="VKLW01000011">
    <property type="protein sequence ID" value="TYK33894.1"/>
    <property type="molecule type" value="Genomic_DNA"/>
</dbReference>
<dbReference type="Gene3D" id="2.60.40.1740">
    <property type="entry name" value="hypothetical protein (bacova_03559)"/>
    <property type="match status" value="1"/>
</dbReference>
<evidence type="ECO:0000313" key="3">
    <source>
        <dbReference type="EMBL" id="TYK33894.1"/>
    </source>
</evidence>
<dbReference type="PROSITE" id="PS51257">
    <property type="entry name" value="PROKAR_LIPOPROTEIN"/>
    <property type="match status" value="1"/>
</dbReference>
<evidence type="ECO:0000313" key="4">
    <source>
        <dbReference type="Proteomes" id="UP000324383"/>
    </source>
</evidence>
<accession>A0A5D3FS32</accession>
<protein>
    <submittedName>
        <fullName evidence="3">DUF1735 domain-containing protein</fullName>
    </submittedName>
</protein>
<evidence type="ECO:0000259" key="2">
    <source>
        <dbReference type="Pfam" id="PF08522"/>
    </source>
</evidence>
<keyword evidence="1" id="KW-0732">Signal</keyword>
<evidence type="ECO:0000256" key="1">
    <source>
        <dbReference type="SAM" id="SignalP"/>
    </source>
</evidence>